<comment type="caution">
    <text evidence="6">The sequence shown here is derived from an EMBL/GenBank/DDBJ whole genome shotgun (WGS) entry which is preliminary data.</text>
</comment>
<dbReference type="OrthoDB" id="9806267at2"/>
<dbReference type="EMBL" id="VKGC01000003">
    <property type="protein sequence ID" value="TSA86295.1"/>
    <property type="molecule type" value="Genomic_DNA"/>
</dbReference>
<reference evidence="6 7" key="3">
    <citation type="submission" date="2019-07" db="EMBL/GenBank/DDBJ databases">
        <authorList>
            <person name="Papic B."/>
        </authorList>
    </citation>
    <scope>NUCLEOTIDE SEQUENCE [LARGE SCALE GENOMIC DNA]</scope>
    <source>
        <strain evidence="6 7">L8b</strain>
    </source>
</reference>
<feature type="domain" description="MurNAc-LAA" evidence="5">
    <location>
        <begin position="196"/>
        <end position="351"/>
    </location>
</feature>
<evidence type="ECO:0000313" key="6">
    <source>
        <dbReference type="EMBL" id="TSA86295.1"/>
    </source>
</evidence>
<evidence type="ECO:0000259" key="5">
    <source>
        <dbReference type="SMART" id="SM00646"/>
    </source>
</evidence>
<dbReference type="Pfam" id="PF01520">
    <property type="entry name" value="Amidase_3"/>
    <property type="match status" value="1"/>
</dbReference>
<dbReference type="InterPro" id="IPR002508">
    <property type="entry name" value="MurNAc-LAA_cat"/>
</dbReference>
<evidence type="ECO:0000256" key="3">
    <source>
        <dbReference type="ARBA" id="ARBA00022801"/>
    </source>
</evidence>
<proteinExistence type="predicted"/>
<keyword evidence="4" id="KW-0732">Signal</keyword>
<name>A0A553V1H7_9HELI</name>
<keyword evidence="7" id="KW-1185">Reference proteome</keyword>
<keyword evidence="3" id="KW-0378">Hydrolase</keyword>
<reference evidence="6 7" key="1">
    <citation type="submission" date="2019-07" db="EMBL/GenBank/DDBJ databases">
        <title>Helicobacter labacensis sp. nov., Helicobacter mehlei sp. nov. and Helicobacter vulpis sp. nov., isolated from gastric mucosa of red fox (Vulpis vulpis).</title>
        <authorList>
            <person name="Kusar D."/>
            <person name="Gruntar I."/>
            <person name="Pate M."/>
            <person name="Zajc U."/>
            <person name="Ocepek M."/>
        </authorList>
    </citation>
    <scope>NUCLEOTIDE SEQUENCE [LARGE SCALE GENOMIC DNA]</scope>
    <source>
        <strain evidence="6 7">L8b</strain>
    </source>
</reference>
<dbReference type="CDD" id="cd02696">
    <property type="entry name" value="MurNAc-LAA"/>
    <property type="match status" value="1"/>
</dbReference>
<evidence type="ECO:0000313" key="7">
    <source>
        <dbReference type="Proteomes" id="UP000319322"/>
    </source>
</evidence>
<dbReference type="Gene3D" id="3.40.630.40">
    <property type="entry name" value="Zn-dependent exopeptidases"/>
    <property type="match status" value="1"/>
</dbReference>
<dbReference type="PANTHER" id="PTHR30404:SF0">
    <property type="entry name" value="N-ACETYLMURAMOYL-L-ALANINE AMIDASE AMIC"/>
    <property type="match status" value="1"/>
</dbReference>
<feature type="signal peptide" evidence="4">
    <location>
        <begin position="1"/>
        <end position="18"/>
    </location>
</feature>
<feature type="chain" id="PRO_5021733914" description="N-acetylmuramoyl-L-alanine amidase" evidence="4">
    <location>
        <begin position="19"/>
        <end position="358"/>
    </location>
</feature>
<dbReference type="GO" id="GO:0009253">
    <property type="term" value="P:peptidoglycan catabolic process"/>
    <property type="evidence" value="ECO:0007669"/>
    <property type="project" value="InterPro"/>
</dbReference>
<dbReference type="RefSeq" id="WP_120947400.1">
    <property type="nucleotide sequence ID" value="NZ_QXQP01000007.1"/>
</dbReference>
<comment type="catalytic activity">
    <reaction evidence="1">
        <text>Hydrolyzes the link between N-acetylmuramoyl residues and L-amino acid residues in certain cell-wall glycopeptides.</text>
        <dbReference type="EC" id="3.5.1.28"/>
    </reaction>
</comment>
<dbReference type="GO" id="GO:0030288">
    <property type="term" value="C:outer membrane-bounded periplasmic space"/>
    <property type="evidence" value="ECO:0007669"/>
    <property type="project" value="TreeGrafter"/>
</dbReference>
<evidence type="ECO:0000256" key="1">
    <source>
        <dbReference type="ARBA" id="ARBA00001561"/>
    </source>
</evidence>
<dbReference type="SUPFAM" id="SSF53187">
    <property type="entry name" value="Zn-dependent exopeptidases"/>
    <property type="match status" value="1"/>
</dbReference>
<sequence>MRFIWLCLALCLGLSAHALKITQIVPFGTSSVRISFNKDFHPSALKTTHLSPAKDLLEIKAQLLGPPKSYPFPHNTLIKISKHGKYTIRILIKFHRQTPYQLKITANHLYISLANKPPATASLPSPPPEPTPKRFKIVLDPGHGGRDCGAMGASHICEKHIVLHVAKYLQQELKGRGYIVYMTRHNDHYIGLKERTEFANNKEADLFISIHANSIPKHATSNPQGVETYFLSPARSERARKVAEQENQDDVRGMDYFSKMSFLNSLNSQRLVISNKLAIDIQFGILSLLRQHYQGVVDGGVREGPFWVLAGALMPSILIEIGYNSNPKESKRLQDKTYQQFLAKGIANGIQSFFEKNY</sequence>
<dbReference type="PANTHER" id="PTHR30404">
    <property type="entry name" value="N-ACETYLMURAMOYL-L-ALANINE AMIDASE"/>
    <property type="match status" value="1"/>
</dbReference>
<dbReference type="FunFam" id="3.40.630.40:FF:000005">
    <property type="entry name" value="N-acetylmuramoyl-L-alanine amidase (AmiA)"/>
    <property type="match status" value="1"/>
</dbReference>
<dbReference type="SMART" id="SM00646">
    <property type="entry name" value="Ami_3"/>
    <property type="match status" value="1"/>
</dbReference>
<gene>
    <name evidence="6" type="ORF">FNE76_02100</name>
</gene>
<evidence type="ECO:0000256" key="2">
    <source>
        <dbReference type="ARBA" id="ARBA00011901"/>
    </source>
</evidence>
<accession>A0A553V1H7</accession>
<dbReference type="InterPro" id="IPR050695">
    <property type="entry name" value="N-acetylmuramoyl_amidase_3"/>
</dbReference>
<reference evidence="7" key="2">
    <citation type="submission" date="2019-07" db="EMBL/GenBank/DDBJ databases">
        <title>Helicobacter labacensis sp. nov., Helicobacter mehlei sp. nov. and Helicobacter vulpis sp. nov., isolated from gastric mucosa of red fox (Vulpis vulpis).</title>
        <authorList>
            <person name="Papic B."/>
        </authorList>
    </citation>
    <scope>NUCLEOTIDE SEQUENCE [LARGE SCALE GENOMIC DNA]</scope>
    <source>
        <strain evidence="7">L8b</strain>
    </source>
</reference>
<dbReference type="AlphaFoldDB" id="A0A553V1H7"/>
<evidence type="ECO:0000256" key="4">
    <source>
        <dbReference type="SAM" id="SignalP"/>
    </source>
</evidence>
<organism evidence="6 7">
    <name type="scientific">Helicobacter mehlei</name>
    <dbReference type="NCBI Taxonomy" id="2316080"/>
    <lineage>
        <taxon>Bacteria</taxon>
        <taxon>Pseudomonadati</taxon>
        <taxon>Campylobacterota</taxon>
        <taxon>Epsilonproteobacteria</taxon>
        <taxon>Campylobacterales</taxon>
        <taxon>Helicobacteraceae</taxon>
        <taxon>Helicobacter</taxon>
    </lineage>
</organism>
<protein>
    <recommendedName>
        <fullName evidence="2">N-acetylmuramoyl-L-alanine amidase</fullName>
        <ecNumber evidence="2">3.5.1.28</ecNumber>
    </recommendedName>
</protein>
<dbReference type="EC" id="3.5.1.28" evidence="2"/>
<dbReference type="Proteomes" id="UP000319322">
    <property type="component" value="Unassembled WGS sequence"/>
</dbReference>
<dbReference type="GO" id="GO:0008745">
    <property type="term" value="F:N-acetylmuramoyl-L-alanine amidase activity"/>
    <property type="evidence" value="ECO:0007669"/>
    <property type="project" value="UniProtKB-EC"/>
</dbReference>